<dbReference type="InterPro" id="IPR039424">
    <property type="entry name" value="SBP_5"/>
</dbReference>
<reference evidence="8" key="2">
    <citation type="journal article" date="2021" name="PeerJ">
        <title>Extensive microbial diversity within the chicken gut microbiome revealed by metagenomics and culture.</title>
        <authorList>
            <person name="Gilroy R."/>
            <person name="Ravi A."/>
            <person name="Getino M."/>
            <person name="Pursley I."/>
            <person name="Horton D.L."/>
            <person name="Alikhan N.F."/>
            <person name="Baker D."/>
            <person name="Gharbi K."/>
            <person name="Hall N."/>
            <person name="Watson M."/>
            <person name="Adriaenssens E.M."/>
            <person name="Foster-Nyarko E."/>
            <person name="Jarju S."/>
            <person name="Secka A."/>
            <person name="Antonio M."/>
            <person name="Oren A."/>
            <person name="Chaudhuri R.R."/>
            <person name="La Ragione R."/>
            <person name="Hildebrand F."/>
            <person name="Pallen M.J."/>
        </authorList>
    </citation>
    <scope>NUCLEOTIDE SEQUENCE</scope>
    <source>
        <strain evidence="8">CHK180-2868</strain>
    </source>
</reference>
<feature type="domain" description="Solute-binding protein family 5" evidence="7">
    <location>
        <begin position="95"/>
        <end position="429"/>
    </location>
</feature>
<evidence type="ECO:0000256" key="4">
    <source>
        <dbReference type="ARBA" id="ARBA00022729"/>
    </source>
</evidence>
<dbReference type="Pfam" id="PF00496">
    <property type="entry name" value="SBP_bac_5"/>
    <property type="match status" value="1"/>
</dbReference>
<dbReference type="GO" id="GO:0042597">
    <property type="term" value="C:periplasmic space"/>
    <property type="evidence" value="ECO:0007669"/>
    <property type="project" value="UniProtKB-ARBA"/>
</dbReference>
<evidence type="ECO:0000256" key="1">
    <source>
        <dbReference type="ARBA" id="ARBA00004193"/>
    </source>
</evidence>
<dbReference type="InterPro" id="IPR000914">
    <property type="entry name" value="SBP_5_dom"/>
</dbReference>
<dbReference type="PROSITE" id="PS01040">
    <property type="entry name" value="SBP_BACTERIAL_5"/>
    <property type="match status" value="1"/>
</dbReference>
<comment type="similarity">
    <text evidence="2">Belongs to the bacterial solute-binding protein 5 family.</text>
</comment>
<dbReference type="InterPro" id="IPR030678">
    <property type="entry name" value="Peptide/Ni-bd"/>
</dbReference>
<dbReference type="PIRSF" id="PIRSF002741">
    <property type="entry name" value="MppA"/>
    <property type="match status" value="1"/>
</dbReference>
<evidence type="ECO:0000256" key="6">
    <source>
        <dbReference type="SAM" id="SignalP"/>
    </source>
</evidence>
<dbReference type="Gene3D" id="3.90.76.10">
    <property type="entry name" value="Dipeptide-binding Protein, Domain 1"/>
    <property type="match status" value="1"/>
</dbReference>
<feature type="compositionally biased region" description="Low complexity" evidence="5">
    <location>
        <begin position="34"/>
        <end position="47"/>
    </location>
</feature>
<dbReference type="GO" id="GO:0015833">
    <property type="term" value="P:peptide transport"/>
    <property type="evidence" value="ECO:0007669"/>
    <property type="project" value="TreeGrafter"/>
</dbReference>
<sequence length="519" mass="56995">MKKRNIVRIVSMALAVSMIAAMTAGCGQSSDSKAGTGNEGEAAAGGEASYKDTITIAHWEEPTTLDPQAQGKMSCGAVSTQIYDTLVTLDENGQPLPCLAESWEQIDDTTFRFYLREGVKFHNGDTLTAEDVRYTIERACTNPGSSSTFITFDPENTKAIDDLTVEIKLKSPDASIYDTLNGQRGAIVCKRAIEEMGEDAFGHAPVGTGPYKLEEWVTGTELHLTANEDYWGEAPKTPNLVYKIITESANRVIEMETGNADICLNVLASEVPRLQEAEGISVEMGPGYQYTTITFNMQDPVLSDVRLRQALAYAIDREAIVDAVYGDTATVADSIMPTTILGAKTYDPNMYDVEAAKQLIAEAGYGDGLTLNFVVQPLEEMQRLTEAVQNMWKQIGVETNVSTAEVAAYLAQGNTLQVGIRNGSASDPASTLIIYDSAFGDRLNSNNAELDKMLADAKGIYDTEKRAEAYYDICDYLWEQKWTIPLAFKNTIYAVSDKVEGFEFDRMNYLKMEDIQVLE</sequence>
<feature type="region of interest" description="Disordered" evidence="5">
    <location>
        <begin position="27"/>
        <end position="47"/>
    </location>
</feature>
<dbReference type="Proteomes" id="UP000824250">
    <property type="component" value="Unassembled WGS sequence"/>
</dbReference>
<dbReference type="GO" id="GO:0043190">
    <property type="term" value="C:ATP-binding cassette (ABC) transporter complex"/>
    <property type="evidence" value="ECO:0007669"/>
    <property type="project" value="InterPro"/>
</dbReference>
<feature type="signal peptide" evidence="6">
    <location>
        <begin position="1"/>
        <end position="20"/>
    </location>
</feature>
<dbReference type="PROSITE" id="PS51257">
    <property type="entry name" value="PROKAR_LIPOPROTEIN"/>
    <property type="match status" value="1"/>
</dbReference>
<evidence type="ECO:0000256" key="2">
    <source>
        <dbReference type="ARBA" id="ARBA00005695"/>
    </source>
</evidence>
<dbReference type="CDD" id="cd00995">
    <property type="entry name" value="PBP2_NikA_DppA_OppA_like"/>
    <property type="match status" value="1"/>
</dbReference>
<keyword evidence="3" id="KW-0813">Transport</keyword>
<accession>A0A9D1A475</accession>
<evidence type="ECO:0000256" key="5">
    <source>
        <dbReference type="SAM" id="MobiDB-lite"/>
    </source>
</evidence>
<dbReference type="InterPro" id="IPR023765">
    <property type="entry name" value="SBP_5_CS"/>
</dbReference>
<dbReference type="Gene3D" id="3.40.190.10">
    <property type="entry name" value="Periplasmic binding protein-like II"/>
    <property type="match status" value="1"/>
</dbReference>
<protein>
    <submittedName>
        <fullName evidence="8">ABC transporter substrate-binding protein</fullName>
    </submittedName>
</protein>
<evidence type="ECO:0000256" key="3">
    <source>
        <dbReference type="ARBA" id="ARBA00022448"/>
    </source>
</evidence>
<evidence type="ECO:0000313" key="8">
    <source>
        <dbReference type="EMBL" id="HIR05787.1"/>
    </source>
</evidence>
<keyword evidence="4 6" id="KW-0732">Signal</keyword>
<dbReference type="PANTHER" id="PTHR30290:SF9">
    <property type="entry name" value="OLIGOPEPTIDE-BINDING PROTEIN APPA"/>
    <property type="match status" value="1"/>
</dbReference>
<dbReference type="Gene3D" id="3.10.105.10">
    <property type="entry name" value="Dipeptide-binding Protein, Domain 3"/>
    <property type="match status" value="1"/>
</dbReference>
<evidence type="ECO:0000259" key="7">
    <source>
        <dbReference type="Pfam" id="PF00496"/>
    </source>
</evidence>
<gene>
    <name evidence="8" type="ORF">IAB28_07455</name>
</gene>
<comment type="caution">
    <text evidence="8">The sequence shown here is derived from an EMBL/GenBank/DDBJ whole genome shotgun (WGS) entry which is preliminary data.</text>
</comment>
<reference evidence="8" key="1">
    <citation type="submission" date="2020-10" db="EMBL/GenBank/DDBJ databases">
        <authorList>
            <person name="Gilroy R."/>
        </authorList>
    </citation>
    <scope>NUCLEOTIDE SEQUENCE</scope>
    <source>
        <strain evidence="8">CHK180-2868</strain>
    </source>
</reference>
<dbReference type="SUPFAM" id="SSF53850">
    <property type="entry name" value="Periplasmic binding protein-like II"/>
    <property type="match status" value="1"/>
</dbReference>
<comment type="subcellular location">
    <subcellularLocation>
        <location evidence="1">Cell membrane</location>
        <topology evidence="1">Lipid-anchor</topology>
    </subcellularLocation>
</comment>
<dbReference type="EMBL" id="DVGC01000041">
    <property type="protein sequence ID" value="HIR05787.1"/>
    <property type="molecule type" value="Genomic_DNA"/>
</dbReference>
<name>A0A9D1A475_9FIRM</name>
<dbReference type="PANTHER" id="PTHR30290">
    <property type="entry name" value="PERIPLASMIC BINDING COMPONENT OF ABC TRANSPORTER"/>
    <property type="match status" value="1"/>
</dbReference>
<dbReference type="AlphaFoldDB" id="A0A9D1A475"/>
<feature type="chain" id="PRO_5039437557" evidence="6">
    <location>
        <begin position="21"/>
        <end position="519"/>
    </location>
</feature>
<dbReference type="GO" id="GO:1904680">
    <property type="term" value="F:peptide transmembrane transporter activity"/>
    <property type="evidence" value="ECO:0007669"/>
    <property type="project" value="TreeGrafter"/>
</dbReference>
<proteinExistence type="inferred from homology"/>
<organism evidence="8 9">
    <name type="scientific">Candidatus Copromonas faecavium</name>
    <name type="common">nom. illeg.</name>
    <dbReference type="NCBI Taxonomy" id="2840740"/>
    <lineage>
        <taxon>Bacteria</taxon>
        <taxon>Bacillati</taxon>
        <taxon>Bacillota</taxon>
        <taxon>Clostridia</taxon>
        <taxon>Lachnospirales</taxon>
        <taxon>Lachnospiraceae</taxon>
        <taxon>Candidatus Copromonas (nom. illeg.)</taxon>
    </lineage>
</organism>
<evidence type="ECO:0000313" key="9">
    <source>
        <dbReference type="Proteomes" id="UP000824250"/>
    </source>
</evidence>